<dbReference type="PANTHER" id="PTHR46127:SF1">
    <property type="entry name" value="CILIA- AND FLAGELLA-ASSOCIATED PROTEIN 65"/>
    <property type="match status" value="1"/>
</dbReference>
<dbReference type="GO" id="GO:0007288">
    <property type="term" value="P:sperm axoneme assembly"/>
    <property type="evidence" value="ECO:0007669"/>
    <property type="project" value="TreeGrafter"/>
</dbReference>
<evidence type="ECO:0000259" key="1">
    <source>
        <dbReference type="Pfam" id="PF24507"/>
    </source>
</evidence>
<sequence>ITLKVVYKPGQPITHYRRVACIILHRDPLFLDLIGTCHSELQKPAILKPEHLVLYKLHWNRRQDPSEICSVMQKDKNVHLDHQLLHSALEEVNAAVPKAPMEEFYQICLGCTDPLFSSSSSSPHISVVPCELLFDHKILVWTVAQDSPFTVSPSSCDLASLKTTSFRVTYDPKQINTLHGAQLECFAYYKMVLAFFLQFHWALLSAWQGALHPVLLSEALSSGETPVPEKLQYRSIILSICLL</sequence>
<reference evidence="2" key="3">
    <citation type="submission" date="2025-09" db="UniProtKB">
        <authorList>
            <consortium name="Ensembl"/>
        </authorList>
    </citation>
    <scope>IDENTIFICATION</scope>
</reference>
<dbReference type="Proteomes" id="UP000472264">
    <property type="component" value="Chromosome 21"/>
</dbReference>
<dbReference type="OMA" id="HFIFPAN"/>
<dbReference type="InterPro" id="IPR058536">
    <property type="entry name" value="Ig_CFAP65_4th"/>
</dbReference>
<dbReference type="AlphaFoldDB" id="A0A665V765"/>
<dbReference type="Pfam" id="PF24507">
    <property type="entry name" value="Ig_CFAP65_4th"/>
    <property type="match status" value="1"/>
</dbReference>
<reference evidence="2" key="1">
    <citation type="submission" date="2021-04" db="EMBL/GenBank/DDBJ databases">
        <authorList>
            <consortium name="Wellcome Sanger Institute Data Sharing"/>
        </authorList>
    </citation>
    <scope>NUCLEOTIDE SEQUENCE [LARGE SCALE GENOMIC DNA]</scope>
</reference>
<reference evidence="2" key="2">
    <citation type="submission" date="2025-08" db="UniProtKB">
        <authorList>
            <consortium name="Ensembl"/>
        </authorList>
    </citation>
    <scope>IDENTIFICATION</scope>
</reference>
<accession>A0A665V765</accession>
<dbReference type="InterPro" id="IPR052614">
    <property type="entry name" value="CFAP65"/>
</dbReference>
<proteinExistence type="predicted"/>
<evidence type="ECO:0000313" key="2">
    <source>
        <dbReference type="Ensembl" id="ENSENLP00000027092.1"/>
    </source>
</evidence>
<organism evidence="2 3">
    <name type="scientific">Echeneis naucrates</name>
    <name type="common">Live sharksucker</name>
    <dbReference type="NCBI Taxonomy" id="173247"/>
    <lineage>
        <taxon>Eukaryota</taxon>
        <taxon>Metazoa</taxon>
        <taxon>Chordata</taxon>
        <taxon>Craniata</taxon>
        <taxon>Vertebrata</taxon>
        <taxon>Euteleostomi</taxon>
        <taxon>Actinopterygii</taxon>
        <taxon>Neopterygii</taxon>
        <taxon>Teleostei</taxon>
        <taxon>Neoteleostei</taxon>
        <taxon>Acanthomorphata</taxon>
        <taxon>Carangaria</taxon>
        <taxon>Carangiformes</taxon>
        <taxon>Echeneidae</taxon>
        <taxon>Echeneis</taxon>
    </lineage>
</organism>
<dbReference type="PANTHER" id="PTHR46127">
    <property type="entry name" value="CILIA- AND FLAGELLA-ASSOCIATED PROTEIN 65"/>
    <property type="match status" value="1"/>
</dbReference>
<evidence type="ECO:0000313" key="3">
    <source>
        <dbReference type="Proteomes" id="UP000472264"/>
    </source>
</evidence>
<dbReference type="GO" id="GO:0005737">
    <property type="term" value="C:cytoplasm"/>
    <property type="evidence" value="ECO:0007669"/>
    <property type="project" value="TreeGrafter"/>
</dbReference>
<protein>
    <recommendedName>
        <fullName evidence="1">CFAP65 fourth Ig-like domain-containing protein</fullName>
    </recommendedName>
</protein>
<name>A0A665V765_ECHNA</name>
<feature type="domain" description="CFAP65 fourth Ig-like" evidence="1">
    <location>
        <begin position="2"/>
        <end position="40"/>
    </location>
</feature>
<keyword evidence="3" id="KW-1185">Reference proteome</keyword>
<dbReference type="InParanoid" id="A0A665V765"/>
<dbReference type="Ensembl" id="ENSENLT00000027923.1">
    <property type="protein sequence ID" value="ENSENLP00000027092.1"/>
    <property type="gene ID" value="ENSENLG00000012175.1"/>
</dbReference>
<dbReference type="GO" id="GO:0036126">
    <property type="term" value="C:sperm flagellum"/>
    <property type="evidence" value="ECO:0007669"/>
    <property type="project" value="TreeGrafter"/>
</dbReference>